<proteinExistence type="predicted"/>
<dbReference type="KEGG" id="vg:14013704"/>
<dbReference type="EMBL" id="HQ728266">
    <property type="protein sequence ID" value="AEJ81535.1"/>
    <property type="molecule type" value="Genomic_DNA"/>
</dbReference>
<organism evidence="2 3">
    <name type="scientific">Erwinia phage vB_EamP-S6</name>
    <dbReference type="NCBI Taxonomy" id="1051675"/>
    <lineage>
        <taxon>Viruses</taxon>
        <taxon>Duplodnaviria</taxon>
        <taxon>Heunggongvirae</taxon>
        <taxon>Uroviricota</taxon>
        <taxon>Caudoviricetes</taxon>
        <taxon>Schitoviridae</taxon>
        <taxon>Waedenswilvirus</taxon>
        <taxon>Waedenswilvirus S6</taxon>
    </lineage>
</organism>
<sequence>MATSASSPPWSEPGNKTDSTPYLLSRLLWLYYERSSCDETISTDFTDAAVNKYCSMKCLDRIHLLTLLRFSSS</sequence>
<dbReference type="Proteomes" id="UP000008893">
    <property type="component" value="Segment"/>
</dbReference>
<dbReference type="RefSeq" id="YP_007005752.1">
    <property type="nucleotide sequence ID" value="NC_019514.1"/>
</dbReference>
<evidence type="ECO:0000313" key="2">
    <source>
        <dbReference type="EMBL" id="AEJ81535.1"/>
    </source>
</evidence>
<name>G0YQA8_9CAUD</name>
<dbReference type="GeneID" id="14013704"/>
<protein>
    <submittedName>
        <fullName evidence="2">Gp016</fullName>
    </submittedName>
</protein>
<reference evidence="2 3" key="1">
    <citation type="journal article" date="2011" name="Appl. Environ. Microbiol.">
        <title>Novel Virulent and Broad-Host-Range Erwinia amylovora Bacteriophages Reveal a High Degree of Mosaicism and a Relationship to Enterobacteriaceae Phages.</title>
        <authorList>
            <person name="Born Y."/>
            <person name="Fieseler L."/>
            <person name="Marazzi J."/>
            <person name="Lurz R."/>
            <person name="Duffy B."/>
            <person name="Loessner M.J."/>
        </authorList>
    </citation>
    <scope>NUCLEOTIDE SEQUENCE [LARGE SCALE GENOMIC DNA]</scope>
</reference>
<keyword evidence="3" id="KW-1185">Reference proteome</keyword>
<evidence type="ECO:0000313" key="3">
    <source>
        <dbReference type="Proteomes" id="UP000008893"/>
    </source>
</evidence>
<evidence type="ECO:0000256" key="1">
    <source>
        <dbReference type="SAM" id="MobiDB-lite"/>
    </source>
</evidence>
<feature type="region of interest" description="Disordered" evidence="1">
    <location>
        <begin position="1"/>
        <end position="20"/>
    </location>
</feature>
<accession>G0YQA8</accession>